<dbReference type="InterPro" id="IPR000086">
    <property type="entry name" value="NUDIX_hydrolase_dom"/>
</dbReference>
<comment type="function">
    <text evidence="8">Hydrolyzes UDP-glucose to glucose 1-phosphate and UMP and ADP-ribose to ribose 5-phosphate and AMP. The physiological substrate is probably UDP-glucose. Poor activity on other substrates such as ADP-glucose, CDP-glucose, GDP-glucose and GDP-mannose.</text>
</comment>
<dbReference type="EC" id="3.6.1.45" evidence="9"/>
<dbReference type="Gene3D" id="3.90.79.10">
    <property type="entry name" value="Nucleoside Triphosphate Pyrophosphohydrolase"/>
    <property type="match status" value="1"/>
</dbReference>
<evidence type="ECO:0000256" key="5">
    <source>
        <dbReference type="ARBA" id="ARBA00022801"/>
    </source>
</evidence>
<reference evidence="14" key="1">
    <citation type="submission" date="2025-08" db="UniProtKB">
        <authorList>
            <consortium name="RefSeq"/>
        </authorList>
    </citation>
    <scope>IDENTIFICATION</scope>
    <source>
        <tissue evidence="14">Entire body</tissue>
    </source>
</reference>
<comment type="catalytic activity">
    <reaction evidence="7">
        <text>UDP-sugar + H2O = UMP + alpha-D-aldose 1-phosphate.</text>
        <dbReference type="EC" id="3.6.1.45"/>
    </reaction>
</comment>
<dbReference type="KEGG" id="apln:108744133"/>
<evidence type="ECO:0000259" key="12">
    <source>
        <dbReference type="PROSITE" id="PS51462"/>
    </source>
</evidence>
<evidence type="ECO:0000256" key="6">
    <source>
        <dbReference type="ARBA" id="ARBA00022842"/>
    </source>
</evidence>
<keyword evidence="4" id="KW-0963">Cytoplasm</keyword>
<dbReference type="PROSITE" id="PS51462">
    <property type="entry name" value="NUDIX"/>
    <property type="match status" value="1"/>
</dbReference>
<dbReference type="InterPro" id="IPR015797">
    <property type="entry name" value="NUDIX_hydrolase-like_dom_sf"/>
</dbReference>
<dbReference type="GO" id="GO:0046872">
    <property type="term" value="F:metal ion binding"/>
    <property type="evidence" value="ECO:0007669"/>
    <property type="project" value="InterPro"/>
</dbReference>
<evidence type="ECO:0000256" key="10">
    <source>
        <dbReference type="ARBA" id="ARBA00071467"/>
    </source>
</evidence>
<dbReference type="GeneID" id="108744133"/>
<dbReference type="GO" id="GO:0006753">
    <property type="term" value="P:nucleoside phosphate metabolic process"/>
    <property type="evidence" value="ECO:0007669"/>
    <property type="project" value="TreeGrafter"/>
</dbReference>
<comment type="subunit">
    <text evidence="3">Homodimer.</text>
</comment>
<evidence type="ECO:0000256" key="7">
    <source>
        <dbReference type="ARBA" id="ARBA00051086"/>
    </source>
</evidence>
<evidence type="ECO:0000256" key="8">
    <source>
        <dbReference type="ARBA" id="ARBA00054674"/>
    </source>
</evidence>
<dbReference type="GO" id="GO:0019693">
    <property type="term" value="P:ribose phosphate metabolic process"/>
    <property type="evidence" value="ECO:0007669"/>
    <property type="project" value="TreeGrafter"/>
</dbReference>
<dbReference type="PANTHER" id="PTHR11839:SF15">
    <property type="entry name" value="URIDINE DIPHOSPHATE GLUCOSE PYROPHOSPHATASE NUDT14"/>
    <property type="match status" value="1"/>
</dbReference>
<dbReference type="PANTHER" id="PTHR11839">
    <property type="entry name" value="UDP/ADP-SUGAR PYROPHOSPHATASE"/>
    <property type="match status" value="1"/>
</dbReference>
<dbReference type="GO" id="GO:0008768">
    <property type="term" value="F:UDP-sugar diphosphatase activity"/>
    <property type="evidence" value="ECO:0007669"/>
    <property type="project" value="UniProtKB-EC"/>
</dbReference>
<dbReference type="OrthoDB" id="10249920at2759"/>
<dbReference type="AlphaFoldDB" id="A0A1W4XS49"/>
<feature type="domain" description="Nudix hydrolase" evidence="12">
    <location>
        <begin position="44"/>
        <end position="204"/>
    </location>
</feature>
<dbReference type="STRING" id="224129.A0A1W4XS49"/>
<dbReference type="GO" id="GO:0005737">
    <property type="term" value="C:cytoplasm"/>
    <property type="evidence" value="ECO:0007669"/>
    <property type="project" value="UniProtKB-SubCell"/>
</dbReference>
<dbReference type="InParanoid" id="A0A1W4XS49"/>
<organism evidence="13 14">
    <name type="scientific">Agrilus planipennis</name>
    <name type="common">Emerald ash borer</name>
    <name type="synonym">Agrilus marcopoli</name>
    <dbReference type="NCBI Taxonomy" id="224129"/>
    <lineage>
        <taxon>Eukaryota</taxon>
        <taxon>Metazoa</taxon>
        <taxon>Ecdysozoa</taxon>
        <taxon>Arthropoda</taxon>
        <taxon>Hexapoda</taxon>
        <taxon>Insecta</taxon>
        <taxon>Pterygota</taxon>
        <taxon>Neoptera</taxon>
        <taxon>Endopterygota</taxon>
        <taxon>Coleoptera</taxon>
        <taxon>Polyphaga</taxon>
        <taxon>Elateriformia</taxon>
        <taxon>Buprestoidea</taxon>
        <taxon>Buprestidae</taxon>
        <taxon>Agrilinae</taxon>
        <taxon>Agrilus</taxon>
    </lineage>
</organism>
<evidence type="ECO:0000256" key="2">
    <source>
        <dbReference type="ARBA" id="ARBA00004496"/>
    </source>
</evidence>
<name>A0A1W4XS49_AGRPL</name>
<comment type="subcellular location">
    <subcellularLocation>
        <location evidence="2">Cytoplasm</location>
    </subcellularLocation>
</comment>
<dbReference type="CDD" id="cd18887">
    <property type="entry name" value="NUDIX_UGPPase_Nudt14"/>
    <property type="match status" value="1"/>
</dbReference>
<dbReference type="SUPFAM" id="SSF55811">
    <property type="entry name" value="Nudix"/>
    <property type="match status" value="1"/>
</dbReference>
<sequence length="209" mass="23795">MFDGHHLCDISEVVLKPLEDSIYMKPMSMHFKHNGLNRRWDILEVHDSVAIIIYNTTRQVVVLVKQFRPAVYFNSIPKDQRHGKIDIQKYSLEKGLAIELCAGIVDKAISLEDIAKEEVLEECGYEAKSVERISSYRSNVGTAGSTQTLFYCEVTDEMKVHAGGGIGDESIEVVEMTVPEVKEYVKRCDIVSPPSLLYGLYWFLYNKIK</sequence>
<dbReference type="RefSeq" id="XP_018335250.1">
    <property type="nucleotide sequence ID" value="XM_018479748.2"/>
</dbReference>
<dbReference type="Proteomes" id="UP000192223">
    <property type="component" value="Unplaced"/>
</dbReference>
<gene>
    <name evidence="14" type="primary">LOC108744133</name>
</gene>
<keyword evidence="13" id="KW-1185">Reference proteome</keyword>
<evidence type="ECO:0000313" key="13">
    <source>
        <dbReference type="Proteomes" id="UP000192223"/>
    </source>
</evidence>
<evidence type="ECO:0000256" key="9">
    <source>
        <dbReference type="ARBA" id="ARBA00066480"/>
    </source>
</evidence>
<dbReference type="InterPro" id="IPR004385">
    <property type="entry name" value="NDP_pyrophosphatase"/>
</dbReference>
<protein>
    <recommendedName>
        <fullName evidence="10">Uridine diphosphate glucose pyrophosphatase NUDT14</fullName>
        <ecNumber evidence="9">3.6.1.45</ecNumber>
    </recommendedName>
    <alternativeName>
        <fullName evidence="11">Nucleoside diphosphate-linked moiety X motif 14</fullName>
    </alternativeName>
</protein>
<accession>A0A1W4XS49</accession>
<evidence type="ECO:0000313" key="14">
    <source>
        <dbReference type="RefSeq" id="XP_018335250.1"/>
    </source>
</evidence>
<evidence type="ECO:0000256" key="3">
    <source>
        <dbReference type="ARBA" id="ARBA00011738"/>
    </source>
</evidence>
<dbReference type="NCBIfam" id="TIGR00052">
    <property type="entry name" value="nudix-type nucleoside diphosphatase, YffH/AdpP family"/>
    <property type="match status" value="1"/>
</dbReference>
<dbReference type="FunCoup" id="A0A1W4XS49">
    <property type="interactions" value="380"/>
</dbReference>
<comment type="cofactor">
    <cofactor evidence="1">
        <name>Mg(2+)</name>
        <dbReference type="ChEBI" id="CHEBI:18420"/>
    </cofactor>
</comment>
<proteinExistence type="predicted"/>
<keyword evidence="6" id="KW-0460">Magnesium</keyword>
<evidence type="ECO:0000256" key="4">
    <source>
        <dbReference type="ARBA" id="ARBA00022490"/>
    </source>
</evidence>
<dbReference type="FunFam" id="3.90.79.10:FF:000035">
    <property type="entry name" value="Uridine diphosphate glucose pyrophosphatase"/>
    <property type="match status" value="1"/>
</dbReference>
<keyword evidence="5" id="KW-0378">Hydrolase</keyword>
<evidence type="ECO:0000256" key="11">
    <source>
        <dbReference type="ARBA" id="ARBA00080475"/>
    </source>
</evidence>
<evidence type="ECO:0000256" key="1">
    <source>
        <dbReference type="ARBA" id="ARBA00001946"/>
    </source>
</evidence>